<dbReference type="AlphaFoldDB" id="A0ABD2MMF2"/>
<organism evidence="2 3">
    <name type="scientific">Cryptolaemus montrouzieri</name>
    <dbReference type="NCBI Taxonomy" id="559131"/>
    <lineage>
        <taxon>Eukaryota</taxon>
        <taxon>Metazoa</taxon>
        <taxon>Ecdysozoa</taxon>
        <taxon>Arthropoda</taxon>
        <taxon>Hexapoda</taxon>
        <taxon>Insecta</taxon>
        <taxon>Pterygota</taxon>
        <taxon>Neoptera</taxon>
        <taxon>Endopterygota</taxon>
        <taxon>Coleoptera</taxon>
        <taxon>Polyphaga</taxon>
        <taxon>Cucujiformia</taxon>
        <taxon>Coccinelloidea</taxon>
        <taxon>Coccinellidae</taxon>
        <taxon>Scymninae</taxon>
        <taxon>Scymnini</taxon>
        <taxon>Cryptolaemus</taxon>
    </lineage>
</organism>
<dbReference type="Proteomes" id="UP001516400">
    <property type="component" value="Unassembled WGS sequence"/>
</dbReference>
<evidence type="ECO:0000256" key="1">
    <source>
        <dbReference type="SAM" id="SignalP"/>
    </source>
</evidence>
<accession>A0ABD2MMF2</accession>
<proteinExistence type="predicted"/>
<feature type="signal peptide" evidence="1">
    <location>
        <begin position="1"/>
        <end position="21"/>
    </location>
</feature>
<evidence type="ECO:0000313" key="2">
    <source>
        <dbReference type="EMBL" id="KAL3267424.1"/>
    </source>
</evidence>
<dbReference type="EMBL" id="JABFTP020000001">
    <property type="protein sequence ID" value="KAL3267424.1"/>
    <property type="molecule type" value="Genomic_DNA"/>
</dbReference>
<keyword evidence="3" id="KW-1185">Reference proteome</keyword>
<protein>
    <submittedName>
        <fullName evidence="2">Uncharacterized protein</fullName>
    </submittedName>
</protein>
<keyword evidence="1" id="KW-0732">Signal</keyword>
<name>A0ABD2MMF2_9CUCU</name>
<sequence length="89" mass="10143">MVHCGLSFNIFLPLFITMVLARSVEKEDVFSDDDLALFQDIFSIPEIKTTTELQQKRRAPVVMTNRHILFAPCNSGVLVGSRCRPNFKK</sequence>
<reference evidence="2 3" key="1">
    <citation type="journal article" date="2021" name="BMC Biol.">
        <title>Horizontally acquired antibacterial genes associated with adaptive radiation of ladybird beetles.</title>
        <authorList>
            <person name="Li H.S."/>
            <person name="Tang X.F."/>
            <person name="Huang Y.H."/>
            <person name="Xu Z.Y."/>
            <person name="Chen M.L."/>
            <person name="Du X.Y."/>
            <person name="Qiu B.Y."/>
            <person name="Chen P.T."/>
            <person name="Zhang W."/>
            <person name="Slipinski A."/>
            <person name="Escalona H.E."/>
            <person name="Waterhouse R.M."/>
            <person name="Zwick A."/>
            <person name="Pang H."/>
        </authorList>
    </citation>
    <scope>NUCLEOTIDE SEQUENCE [LARGE SCALE GENOMIC DNA]</scope>
    <source>
        <strain evidence="2">SYSU2018</strain>
    </source>
</reference>
<comment type="caution">
    <text evidence="2">The sequence shown here is derived from an EMBL/GenBank/DDBJ whole genome shotgun (WGS) entry which is preliminary data.</text>
</comment>
<evidence type="ECO:0000313" key="3">
    <source>
        <dbReference type="Proteomes" id="UP001516400"/>
    </source>
</evidence>
<feature type="chain" id="PRO_5044854114" evidence="1">
    <location>
        <begin position="22"/>
        <end position="89"/>
    </location>
</feature>
<gene>
    <name evidence="2" type="ORF">HHI36_011551</name>
</gene>